<dbReference type="InterPro" id="IPR019888">
    <property type="entry name" value="Tscrpt_reg_AsnC-like"/>
</dbReference>
<dbReference type="GO" id="GO:0043200">
    <property type="term" value="P:response to amino acid"/>
    <property type="evidence" value="ECO:0007669"/>
    <property type="project" value="TreeGrafter"/>
</dbReference>
<proteinExistence type="predicted"/>
<evidence type="ECO:0000256" key="1">
    <source>
        <dbReference type="ARBA" id="ARBA00023015"/>
    </source>
</evidence>
<sequence>MFDSIDIQILNILQEDGKVTNADLARRVGMAPSGVLERVRKLESRGVILGFAARLDPKALGLGLSTFIQVKTTDSVGGTDIGRLLAAIPEVQEVHWIAGEYNYLVKARISGTDTLGLLMKKFGEIPGVQDSRTTLVLETLKETQALPLDFVRPKQSRKAGHGLPREKE</sequence>
<reference evidence="6" key="1">
    <citation type="submission" date="2016-02" db="EMBL/GenBank/DDBJ databases">
        <authorList>
            <person name="Holder M.E."/>
            <person name="Ajami N.J."/>
            <person name="Petrosino J.F."/>
        </authorList>
    </citation>
    <scope>NUCLEOTIDE SEQUENCE [LARGE SCALE GENOMIC DNA]</scope>
    <source>
        <strain evidence="6">DSM 12838</strain>
    </source>
</reference>
<feature type="domain" description="HTH asnC-type" evidence="4">
    <location>
        <begin position="2"/>
        <end position="63"/>
    </location>
</feature>
<dbReference type="AlphaFoldDB" id="A0A0X8JPH7"/>
<dbReference type="Gene3D" id="3.30.70.920">
    <property type="match status" value="1"/>
</dbReference>
<dbReference type="PRINTS" id="PR00033">
    <property type="entry name" value="HTHASNC"/>
</dbReference>
<dbReference type="SMART" id="SM00344">
    <property type="entry name" value="HTH_ASNC"/>
    <property type="match status" value="1"/>
</dbReference>
<dbReference type="EMBL" id="CP014230">
    <property type="protein sequence ID" value="AMD92529.1"/>
    <property type="molecule type" value="Genomic_DNA"/>
</dbReference>
<dbReference type="GO" id="GO:0043565">
    <property type="term" value="F:sequence-specific DNA binding"/>
    <property type="evidence" value="ECO:0007669"/>
    <property type="project" value="InterPro"/>
</dbReference>
<dbReference type="RefSeq" id="WP_066604136.1">
    <property type="nucleotide sequence ID" value="NZ_CP014230.1"/>
</dbReference>
<dbReference type="Pfam" id="PF01037">
    <property type="entry name" value="AsnC_trans_reg"/>
    <property type="match status" value="1"/>
</dbReference>
<dbReference type="Proteomes" id="UP000063964">
    <property type="component" value="Chromosome"/>
</dbReference>
<dbReference type="GO" id="GO:0005829">
    <property type="term" value="C:cytosol"/>
    <property type="evidence" value="ECO:0007669"/>
    <property type="project" value="TreeGrafter"/>
</dbReference>
<organism evidence="5 6">
    <name type="scientific">Desulfomicrobium orale DSM 12838</name>
    <dbReference type="NCBI Taxonomy" id="888061"/>
    <lineage>
        <taxon>Bacteria</taxon>
        <taxon>Pseudomonadati</taxon>
        <taxon>Thermodesulfobacteriota</taxon>
        <taxon>Desulfovibrionia</taxon>
        <taxon>Desulfovibrionales</taxon>
        <taxon>Desulfomicrobiaceae</taxon>
        <taxon>Desulfomicrobium</taxon>
    </lineage>
</organism>
<dbReference type="SUPFAM" id="SSF46785">
    <property type="entry name" value="Winged helix' DNA-binding domain"/>
    <property type="match status" value="1"/>
</dbReference>
<keyword evidence="1" id="KW-0805">Transcription regulation</keyword>
<dbReference type="PROSITE" id="PS50956">
    <property type="entry name" value="HTH_ASNC_2"/>
    <property type="match status" value="1"/>
</dbReference>
<protein>
    <submittedName>
        <fullName evidence="5">AsnC family transcriptional regulator</fullName>
    </submittedName>
</protein>
<dbReference type="PANTHER" id="PTHR30154:SF34">
    <property type="entry name" value="TRANSCRIPTIONAL REGULATOR AZLB"/>
    <property type="match status" value="1"/>
</dbReference>
<evidence type="ECO:0000259" key="4">
    <source>
        <dbReference type="PROSITE" id="PS50956"/>
    </source>
</evidence>
<evidence type="ECO:0000256" key="2">
    <source>
        <dbReference type="ARBA" id="ARBA00023125"/>
    </source>
</evidence>
<gene>
    <name evidence="5" type="ORF">AXF15_04995</name>
</gene>
<evidence type="ECO:0000256" key="3">
    <source>
        <dbReference type="ARBA" id="ARBA00023163"/>
    </source>
</evidence>
<keyword evidence="3" id="KW-0804">Transcription</keyword>
<dbReference type="PANTHER" id="PTHR30154">
    <property type="entry name" value="LEUCINE-RESPONSIVE REGULATORY PROTEIN"/>
    <property type="match status" value="1"/>
</dbReference>
<dbReference type="InterPro" id="IPR000485">
    <property type="entry name" value="AsnC-type_HTH_dom"/>
</dbReference>
<dbReference type="InterPro" id="IPR011991">
    <property type="entry name" value="ArsR-like_HTH"/>
</dbReference>
<evidence type="ECO:0000313" key="5">
    <source>
        <dbReference type="EMBL" id="AMD92529.1"/>
    </source>
</evidence>
<dbReference type="InterPro" id="IPR036388">
    <property type="entry name" value="WH-like_DNA-bd_sf"/>
</dbReference>
<name>A0A0X8JPH7_9BACT</name>
<dbReference type="KEGG" id="doa:AXF15_04995"/>
<dbReference type="InterPro" id="IPR036390">
    <property type="entry name" value="WH_DNA-bd_sf"/>
</dbReference>
<dbReference type="InterPro" id="IPR019887">
    <property type="entry name" value="Tscrpt_reg_AsnC/Lrp_C"/>
</dbReference>
<dbReference type="SUPFAM" id="SSF54909">
    <property type="entry name" value="Dimeric alpha+beta barrel"/>
    <property type="match status" value="1"/>
</dbReference>
<dbReference type="InterPro" id="IPR011008">
    <property type="entry name" value="Dimeric_a/b-barrel"/>
</dbReference>
<dbReference type="STRING" id="888061.AXF15_04995"/>
<keyword evidence="6" id="KW-1185">Reference proteome</keyword>
<keyword evidence="2" id="KW-0238">DNA-binding</keyword>
<evidence type="ECO:0000313" key="6">
    <source>
        <dbReference type="Proteomes" id="UP000063964"/>
    </source>
</evidence>
<dbReference type="CDD" id="cd00090">
    <property type="entry name" value="HTH_ARSR"/>
    <property type="match status" value="1"/>
</dbReference>
<dbReference type="OrthoDB" id="9800326at2"/>
<accession>A0A0X8JPH7</accession>
<dbReference type="Pfam" id="PF13412">
    <property type="entry name" value="HTH_24"/>
    <property type="match status" value="1"/>
</dbReference>
<dbReference type="GO" id="GO:0006355">
    <property type="term" value="P:regulation of DNA-templated transcription"/>
    <property type="evidence" value="ECO:0007669"/>
    <property type="project" value="UniProtKB-ARBA"/>
</dbReference>
<dbReference type="Gene3D" id="1.10.10.10">
    <property type="entry name" value="Winged helix-like DNA-binding domain superfamily/Winged helix DNA-binding domain"/>
    <property type="match status" value="1"/>
</dbReference>